<accession>A0A9P6CHC1</accession>
<comment type="catalytic activity">
    <reaction evidence="6 8">
        <text>hydrogencarbonate + H(+) = CO2 + H2O</text>
        <dbReference type="Rhea" id="RHEA:10748"/>
        <dbReference type="ChEBI" id="CHEBI:15377"/>
        <dbReference type="ChEBI" id="CHEBI:15378"/>
        <dbReference type="ChEBI" id="CHEBI:16526"/>
        <dbReference type="ChEBI" id="CHEBI:17544"/>
        <dbReference type="EC" id="4.2.1.1"/>
    </reaction>
</comment>
<comment type="caution">
    <text evidence="10">The sequence shown here is derived from an EMBL/GenBank/DDBJ whole genome shotgun (WGS) entry which is preliminary data.</text>
</comment>
<dbReference type="GO" id="GO:0008270">
    <property type="term" value="F:zinc ion binding"/>
    <property type="evidence" value="ECO:0007669"/>
    <property type="project" value="UniProtKB-UniRule"/>
</dbReference>
<dbReference type="PANTHER" id="PTHR11002:SF76">
    <property type="entry name" value="CARBONIC ANHYDRASE"/>
    <property type="match status" value="1"/>
</dbReference>
<keyword evidence="3 7" id="KW-0479">Metal-binding</keyword>
<evidence type="ECO:0000256" key="2">
    <source>
        <dbReference type="ARBA" id="ARBA00012925"/>
    </source>
</evidence>
<evidence type="ECO:0000313" key="10">
    <source>
        <dbReference type="EMBL" id="KAF9460748.1"/>
    </source>
</evidence>
<evidence type="ECO:0000256" key="8">
    <source>
        <dbReference type="RuleBase" id="RU003956"/>
    </source>
</evidence>
<evidence type="ECO:0000256" key="9">
    <source>
        <dbReference type="SAM" id="SignalP"/>
    </source>
</evidence>
<dbReference type="EC" id="4.2.1.1" evidence="2 8"/>
<dbReference type="SUPFAM" id="SSF53056">
    <property type="entry name" value="beta-carbonic anhydrase, cab"/>
    <property type="match status" value="1"/>
</dbReference>
<feature type="non-terminal residue" evidence="10">
    <location>
        <position position="268"/>
    </location>
</feature>
<name>A0A9P6CHC1_9AGAR</name>
<dbReference type="EMBL" id="MU150294">
    <property type="protein sequence ID" value="KAF9460748.1"/>
    <property type="molecule type" value="Genomic_DNA"/>
</dbReference>
<sequence length="268" mass="29975">MRLLWLSLLIPFVKSYPLCLNHRSTGTTSTTTANTSAISTVSIIPIVDKTFNLLFEGNQKFRNGTEYQKEPLSRGYSPKIMFIGCSDNSFSPSTIFQTEIVASQVNVANQFSGKDTNANAAVAFAVHNLGVKHIIIMGHYGCKGVHAAMTLQKSSLDKAVNPWLKPIRDLFFRSKRVEIKNTRDLMRGRNEGAMIVEDDDTGFRALVEENVRENVRRLMNESILSTMYRRKKVEGDEDIKVYVHGFVFNAATGEVKDVGVTSEPGFKK</sequence>
<feature type="signal peptide" evidence="9">
    <location>
        <begin position="1"/>
        <end position="15"/>
    </location>
</feature>
<evidence type="ECO:0000256" key="4">
    <source>
        <dbReference type="ARBA" id="ARBA00022833"/>
    </source>
</evidence>
<evidence type="ECO:0000256" key="1">
    <source>
        <dbReference type="ARBA" id="ARBA00006217"/>
    </source>
</evidence>
<dbReference type="Proteomes" id="UP000807353">
    <property type="component" value="Unassembled WGS sequence"/>
</dbReference>
<protein>
    <recommendedName>
        <fullName evidence="2 8">Carbonic anhydrase</fullName>
        <ecNumber evidence="2 8">4.2.1.1</ecNumber>
    </recommendedName>
    <alternativeName>
        <fullName evidence="8">Carbonate dehydratase</fullName>
    </alternativeName>
</protein>
<gene>
    <name evidence="10" type="ORF">BDZ94DRAFT_1197439</name>
</gene>
<proteinExistence type="inferred from homology"/>
<dbReference type="GO" id="GO:0071244">
    <property type="term" value="P:cellular response to carbon dioxide"/>
    <property type="evidence" value="ECO:0007669"/>
    <property type="project" value="TreeGrafter"/>
</dbReference>
<feature type="binding site" evidence="7">
    <location>
        <position position="142"/>
    </location>
    <ligand>
        <name>Zn(2+)</name>
        <dbReference type="ChEBI" id="CHEBI:29105"/>
    </ligand>
</feature>
<evidence type="ECO:0000256" key="5">
    <source>
        <dbReference type="ARBA" id="ARBA00023239"/>
    </source>
</evidence>
<dbReference type="GO" id="GO:0034599">
    <property type="term" value="P:cellular response to oxidative stress"/>
    <property type="evidence" value="ECO:0007669"/>
    <property type="project" value="TreeGrafter"/>
</dbReference>
<dbReference type="PANTHER" id="PTHR11002">
    <property type="entry name" value="CARBONIC ANHYDRASE"/>
    <property type="match status" value="1"/>
</dbReference>
<reference evidence="10" key="1">
    <citation type="submission" date="2020-11" db="EMBL/GenBank/DDBJ databases">
        <authorList>
            <consortium name="DOE Joint Genome Institute"/>
            <person name="Ahrendt S."/>
            <person name="Riley R."/>
            <person name="Andreopoulos W."/>
            <person name="Labutti K."/>
            <person name="Pangilinan J."/>
            <person name="Ruiz-Duenas F.J."/>
            <person name="Barrasa J.M."/>
            <person name="Sanchez-Garcia M."/>
            <person name="Camarero S."/>
            <person name="Miyauchi S."/>
            <person name="Serrano A."/>
            <person name="Linde D."/>
            <person name="Babiker R."/>
            <person name="Drula E."/>
            <person name="Ayuso-Fernandez I."/>
            <person name="Pacheco R."/>
            <person name="Padilla G."/>
            <person name="Ferreira P."/>
            <person name="Barriuso J."/>
            <person name="Kellner H."/>
            <person name="Castanera R."/>
            <person name="Alfaro M."/>
            <person name="Ramirez L."/>
            <person name="Pisabarro A.G."/>
            <person name="Kuo A."/>
            <person name="Tritt A."/>
            <person name="Lipzen A."/>
            <person name="He G."/>
            <person name="Yan M."/>
            <person name="Ng V."/>
            <person name="Cullen D."/>
            <person name="Martin F."/>
            <person name="Rosso M.-N."/>
            <person name="Henrissat B."/>
            <person name="Hibbett D."/>
            <person name="Martinez A.T."/>
            <person name="Grigoriev I.V."/>
        </authorList>
    </citation>
    <scope>NUCLEOTIDE SEQUENCE</scope>
    <source>
        <strain evidence="10">CBS 247.69</strain>
    </source>
</reference>
<evidence type="ECO:0000313" key="11">
    <source>
        <dbReference type="Proteomes" id="UP000807353"/>
    </source>
</evidence>
<keyword evidence="5 8" id="KW-0456">Lyase</keyword>
<keyword evidence="4 7" id="KW-0862">Zinc</keyword>
<organism evidence="10 11">
    <name type="scientific">Collybia nuda</name>
    <dbReference type="NCBI Taxonomy" id="64659"/>
    <lineage>
        <taxon>Eukaryota</taxon>
        <taxon>Fungi</taxon>
        <taxon>Dikarya</taxon>
        <taxon>Basidiomycota</taxon>
        <taxon>Agaricomycotina</taxon>
        <taxon>Agaricomycetes</taxon>
        <taxon>Agaricomycetidae</taxon>
        <taxon>Agaricales</taxon>
        <taxon>Tricholomatineae</taxon>
        <taxon>Clitocybaceae</taxon>
        <taxon>Collybia</taxon>
    </lineage>
</organism>
<dbReference type="GO" id="GO:0004089">
    <property type="term" value="F:carbonate dehydratase activity"/>
    <property type="evidence" value="ECO:0007669"/>
    <property type="project" value="UniProtKB-UniRule"/>
</dbReference>
<feature type="binding site" evidence="7">
    <location>
        <position position="87"/>
    </location>
    <ligand>
        <name>Zn(2+)</name>
        <dbReference type="ChEBI" id="CHEBI:29105"/>
    </ligand>
</feature>
<evidence type="ECO:0000256" key="6">
    <source>
        <dbReference type="ARBA" id="ARBA00048348"/>
    </source>
</evidence>
<dbReference type="AlphaFoldDB" id="A0A9P6CHC1"/>
<keyword evidence="9" id="KW-0732">Signal</keyword>
<dbReference type="OrthoDB" id="10248475at2759"/>
<evidence type="ECO:0000256" key="7">
    <source>
        <dbReference type="PIRSR" id="PIRSR601765-1"/>
    </source>
</evidence>
<feature type="binding site" evidence="7">
    <location>
        <position position="85"/>
    </location>
    <ligand>
        <name>Zn(2+)</name>
        <dbReference type="ChEBI" id="CHEBI:29105"/>
    </ligand>
</feature>
<evidence type="ECO:0000256" key="3">
    <source>
        <dbReference type="ARBA" id="ARBA00022723"/>
    </source>
</evidence>
<dbReference type="Gene3D" id="3.40.1050.10">
    <property type="entry name" value="Carbonic anhydrase"/>
    <property type="match status" value="1"/>
</dbReference>
<comment type="function">
    <text evidence="8">Reversible hydration of carbon dioxide.</text>
</comment>
<feature type="chain" id="PRO_5040365076" description="Carbonic anhydrase" evidence="9">
    <location>
        <begin position="16"/>
        <end position="268"/>
    </location>
</feature>
<comment type="similarity">
    <text evidence="1 8">Belongs to the beta-class carbonic anhydrase family.</text>
</comment>
<dbReference type="SMART" id="SM00947">
    <property type="entry name" value="Pro_CA"/>
    <property type="match status" value="1"/>
</dbReference>
<dbReference type="InterPro" id="IPR036874">
    <property type="entry name" value="Carbonic_anhydrase_sf"/>
</dbReference>
<feature type="binding site" evidence="7">
    <location>
        <position position="139"/>
    </location>
    <ligand>
        <name>Zn(2+)</name>
        <dbReference type="ChEBI" id="CHEBI:29105"/>
    </ligand>
</feature>
<keyword evidence="11" id="KW-1185">Reference proteome</keyword>
<dbReference type="Pfam" id="PF00484">
    <property type="entry name" value="Pro_CA"/>
    <property type="match status" value="1"/>
</dbReference>
<dbReference type="InterPro" id="IPR001765">
    <property type="entry name" value="Carbonic_anhydrase"/>
</dbReference>
<comment type="cofactor">
    <cofactor evidence="7">
        <name>Zn(2+)</name>
        <dbReference type="ChEBI" id="CHEBI:29105"/>
    </cofactor>
    <text evidence="7">Binds 1 zinc ion per subunit.</text>
</comment>